<dbReference type="AlphaFoldDB" id="A0AAV4E246"/>
<reference evidence="5 6" key="1">
    <citation type="journal article" date="2021" name="Elife">
        <title>Chloroplast acquisition without the gene transfer in kleptoplastic sea slugs, Plakobranchus ocellatus.</title>
        <authorList>
            <person name="Maeda T."/>
            <person name="Takahashi S."/>
            <person name="Yoshida T."/>
            <person name="Shimamura S."/>
            <person name="Takaki Y."/>
            <person name="Nagai Y."/>
            <person name="Toyoda A."/>
            <person name="Suzuki Y."/>
            <person name="Arimoto A."/>
            <person name="Ishii H."/>
            <person name="Satoh N."/>
            <person name="Nishiyama T."/>
            <person name="Hasebe M."/>
            <person name="Maruyama T."/>
            <person name="Minagawa J."/>
            <person name="Obokata J."/>
            <person name="Shigenobu S."/>
        </authorList>
    </citation>
    <scope>NUCLEOTIDE SEQUENCE [LARGE SCALE GENOMIC DNA]</scope>
</reference>
<gene>
    <name evidence="5" type="ORF">PoB_007666600</name>
</gene>
<dbReference type="PANTHER" id="PTHR46171">
    <property type="entry name" value="GH10160P"/>
    <property type="match status" value="1"/>
</dbReference>
<dbReference type="GO" id="GO:0061630">
    <property type="term" value="F:ubiquitin protein ligase activity"/>
    <property type="evidence" value="ECO:0007669"/>
    <property type="project" value="TreeGrafter"/>
</dbReference>
<evidence type="ECO:0000256" key="1">
    <source>
        <dbReference type="ARBA" id="ARBA00022771"/>
    </source>
</evidence>
<accession>A0AAV4E246</accession>
<evidence type="ECO:0000259" key="4">
    <source>
        <dbReference type="PROSITE" id="PS50089"/>
    </source>
</evidence>
<proteinExistence type="predicted"/>
<sequence>MITFVQTMVSARIKYRRSQPDSSDGAGRPGSNQIFCVFCMSDFEDKHLLRMLPCLHEFHAECIDEWLKTHRTCPLCRRDVTETSCGQE</sequence>
<dbReference type="SMART" id="SM00184">
    <property type="entry name" value="RING"/>
    <property type="match status" value="1"/>
</dbReference>
<dbReference type="GO" id="GO:0016567">
    <property type="term" value="P:protein ubiquitination"/>
    <property type="evidence" value="ECO:0007669"/>
    <property type="project" value="TreeGrafter"/>
</dbReference>
<keyword evidence="1 3" id="KW-0479">Metal-binding</keyword>
<evidence type="ECO:0000256" key="3">
    <source>
        <dbReference type="PROSITE-ProRule" id="PRU00175"/>
    </source>
</evidence>
<feature type="domain" description="RING-type" evidence="4">
    <location>
        <begin position="36"/>
        <end position="77"/>
    </location>
</feature>
<dbReference type="InterPro" id="IPR013083">
    <property type="entry name" value="Znf_RING/FYVE/PHD"/>
</dbReference>
<organism evidence="5 6">
    <name type="scientific">Plakobranchus ocellatus</name>
    <dbReference type="NCBI Taxonomy" id="259542"/>
    <lineage>
        <taxon>Eukaryota</taxon>
        <taxon>Metazoa</taxon>
        <taxon>Spiralia</taxon>
        <taxon>Lophotrochozoa</taxon>
        <taxon>Mollusca</taxon>
        <taxon>Gastropoda</taxon>
        <taxon>Heterobranchia</taxon>
        <taxon>Euthyneura</taxon>
        <taxon>Panpulmonata</taxon>
        <taxon>Sacoglossa</taxon>
        <taxon>Placobranchoidea</taxon>
        <taxon>Plakobranchidae</taxon>
        <taxon>Plakobranchus</taxon>
    </lineage>
</organism>
<protein>
    <submittedName>
        <fullName evidence="5">RING finger protein 44</fullName>
    </submittedName>
</protein>
<dbReference type="Pfam" id="PF13639">
    <property type="entry name" value="zf-RING_2"/>
    <property type="match status" value="1"/>
</dbReference>
<name>A0AAV4E246_9GAST</name>
<evidence type="ECO:0000256" key="2">
    <source>
        <dbReference type="ARBA" id="ARBA00022833"/>
    </source>
</evidence>
<dbReference type="SUPFAM" id="SSF57850">
    <property type="entry name" value="RING/U-box"/>
    <property type="match status" value="1"/>
</dbReference>
<dbReference type="EMBL" id="BLXT01008584">
    <property type="protein sequence ID" value="GFO50161.1"/>
    <property type="molecule type" value="Genomic_DNA"/>
</dbReference>
<dbReference type="Proteomes" id="UP000735302">
    <property type="component" value="Unassembled WGS sequence"/>
</dbReference>
<keyword evidence="6" id="KW-1185">Reference proteome</keyword>
<comment type="caution">
    <text evidence="5">The sequence shown here is derived from an EMBL/GenBank/DDBJ whole genome shotgun (WGS) entry which is preliminary data.</text>
</comment>
<keyword evidence="1 3" id="KW-0863">Zinc-finger</keyword>
<dbReference type="InterPro" id="IPR001841">
    <property type="entry name" value="Znf_RING"/>
</dbReference>
<evidence type="ECO:0000313" key="5">
    <source>
        <dbReference type="EMBL" id="GFO50161.1"/>
    </source>
</evidence>
<dbReference type="Gene3D" id="3.30.40.10">
    <property type="entry name" value="Zinc/RING finger domain, C3HC4 (zinc finger)"/>
    <property type="match status" value="1"/>
</dbReference>
<dbReference type="FunFam" id="3.30.40.10:FF:000388">
    <property type="entry name" value="Putative RING zinc finger domain superfamily protein"/>
    <property type="match status" value="1"/>
</dbReference>
<evidence type="ECO:0000313" key="6">
    <source>
        <dbReference type="Proteomes" id="UP000735302"/>
    </source>
</evidence>
<keyword evidence="2" id="KW-0862">Zinc</keyword>
<dbReference type="PROSITE" id="PS50089">
    <property type="entry name" value="ZF_RING_2"/>
    <property type="match status" value="1"/>
</dbReference>
<dbReference type="PANTHER" id="PTHR46171:SF3">
    <property type="entry name" value="GH10160P"/>
    <property type="match status" value="1"/>
</dbReference>
<dbReference type="GO" id="GO:0008270">
    <property type="term" value="F:zinc ion binding"/>
    <property type="evidence" value="ECO:0007669"/>
    <property type="project" value="UniProtKB-KW"/>
</dbReference>